<reference evidence="4" key="1">
    <citation type="submission" date="2017-02" db="EMBL/GenBank/DDBJ databases">
        <authorList>
            <person name="Daims H."/>
        </authorList>
    </citation>
    <scope>NUCLEOTIDE SEQUENCE [LARGE SCALE GENOMIC DNA]</scope>
</reference>
<evidence type="ECO:0000313" key="3">
    <source>
        <dbReference type="EMBL" id="SJM90752.1"/>
    </source>
</evidence>
<gene>
    <name evidence="3" type="ORF">CRENPOLYSF2_1810007</name>
</gene>
<dbReference type="RefSeq" id="WP_087146232.1">
    <property type="nucleotide sequence ID" value="NZ_FUKJ01000092.1"/>
</dbReference>
<dbReference type="InterPro" id="IPR035093">
    <property type="entry name" value="RelE/ParE_toxin_dom_sf"/>
</dbReference>
<dbReference type="PANTHER" id="PTHR33755:SF6">
    <property type="entry name" value="PLASMID STABILIZATION SYSTEM PROTEIN"/>
    <property type="match status" value="1"/>
</dbReference>
<dbReference type="InterPro" id="IPR051803">
    <property type="entry name" value="TA_system_RelE-like_toxin"/>
</dbReference>
<dbReference type="Gene3D" id="3.30.2310.20">
    <property type="entry name" value="RelE-like"/>
    <property type="match status" value="1"/>
</dbReference>
<protein>
    <submittedName>
        <fullName evidence="3">Putative toxin Y4kP</fullName>
    </submittedName>
</protein>
<dbReference type="Proteomes" id="UP000195442">
    <property type="component" value="Unassembled WGS sequence"/>
</dbReference>
<dbReference type="Pfam" id="PF05016">
    <property type="entry name" value="ParE_toxin"/>
    <property type="match status" value="1"/>
</dbReference>
<evidence type="ECO:0000256" key="2">
    <source>
        <dbReference type="ARBA" id="ARBA00022649"/>
    </source>
</evidence>
<organism evidence="3 4">
    <name type="scientific">Crenothrix polyspora</name>
    <dbReference type="NCBI Taxonomy" id="360316"/>
    <lineage>
        <taxon>Bacteria</taxon>
        <taxon>Pseudomonadati</taxon>
        <taxon>Pseudomonadota</taxon>
        <taxon>Gammaproteobacteria</taxon>
        <taxon>Methylococcales</taxon>
        <taxon>Crenotrichaceae</taxon>
        <taxon>Crenothrix</taxon>
    </lineage>
</organism>
<dbReference type="EMBL" id="FUKJ01000092">
    <property type="protein sequence ID" value="SJM90752.1"/>
    <property type="molecule type" value="Genomic_DNA"/>
</dbReference>
<evidence type="ECO:0000256" key="1">
    <source>
        <dbReference type="ARBA" id="ARBA00006226"/>
    </source>
</evidence>
<dbReference type="NCBIfam" id="TIGR02385">
    <property type="entry name" value="RelE_StbE"/>
    <property type="match status" value="1"/>
</dbReference>
<keyword evidence="4" id="KW-1185">Reference proteome</keyword>
<keyword evidence="2" id="KW-1277">Toxin-antitoxin system</keyword>
<evidence type="ECO:0000313" key="4">
    <source>
        <dbReference type="Proteomes" id="UP000195442"/>
    </source>
</evidence>
<name>A0A1R4H3E0_9GAMM</name>
<comment type="similarity">
    <text evidence="1">Belongs to the RelE toxin family.</text>
</comment>
<sequence length="73" mass="8236">MIVKWTKTALKNLGLIADYIAQDKSIRAKTFVQEIRAKANGLADFPDMGRPGRVMGTRELVVHKNYIVVYRGT</sequence>
<accession>A0A1R4H3E0</accession>
<dbReference type="PANTHER" id="PTHR33755">
    <property type="entry name" value="TOXIN PARE1-RELATED"/>
    <property type="match status" value="1"/>
</dbReference>
<proteinExistence type="inferred from homology"/>
<dbReference type="InterPro" id="IPR007712">
    <property type="entry name" value="RelE/ParE_toxin"/>
</dbReference>
<dbReference type="OrthoDB" id="9798046at2"/>
<dbReference type="AlphaFoldDB" id="A0A1R4H3E0"/>